<evidence type="ECO:0000313" key="1">
    <source>
        <dbReference type="EMBL" id="MPC84399.1"/>
    </source>
</evidence>
<proteinExistence type="predicted"/>
<reference evidence="1 2" key="1">
    <citation type="submission" date="2019-05" db="EMBL/GenBank/DDBJ databases">
        <title>Another draft genome of Portunus trituberculatus and its Hox gene families provides insights of decapod evolution.</title>
        <authorList>
            <person name="Jeong J.-H."/>
            <person name="Song I."/>
            <person name="Kim S."/>
            <person name="Choi T."/>
            <person name="Kim D."/>
            <person name="Ryu S."/>
            <person name="Kim W."/>
        </authorList>
    </citation>
    <scope>NUCLEOTIDE SEQUENCE [LARGE SCALE GENOMIC DNA]</scope>
    <source>
        <tissue evidence="1">Muscle</tissue>
    </source>
</reference>
<protein>
    <submittedName>
        <fullName evidence="1">Uncharacterized protein</fullName>
    </submittedName>
</protein>
<keyword evidence="2" id="KW-1185">Reference proteome</keyword>
<dbReference type="EMBL" id="VSRR010065375">
    <property type="protein sequence ID" value="MPC84399.1"/>
    <property type="molecule type" value="Genomic_DNA"/>
</dbReference>
<name>A0A5B7IQN4_PORTR</name>
<accession>A0A5B7IQN4</accession>
<dbReference type="Proteomes" id="UP000324222">
    <property type="component" value="Unassembled WGS sequence"/>
</dbReference>
<sequence>MATVQDNEHLAFQQHALFSVALRKGGPFWPGVVAVEDPMARVDLAREVVCSLVPVGASLQRHWRKWMEVGAGKWVVKTLHYEYVLPFLHPPPLSARPIEFVSYAEESYRHVTLDLVVQDMLGKGAVAACRFSSDTGWFVFTDHSHHHRVEEKQYFPLTVY</sequence>
<comment type="caution">
    <text evidence="1">The sequence shown here is derived from an EMBL/GenBank/DDBJ whole genome shotgun (WGS) entry which is preliminary data.</text>
</comment>
<gene>
    <name evidence="1" type="ORF">E2C01_079137</name>
</gene>
<dbReference type="AlphaFoldDB" id="A0A5B7IQN4"/>
<organism evidence="1 2">
    <name type="scientific">Portunus trituberculatus</name>
    <name type="common">Swimming crab</name>
    <name type="synonym">Neptunus trituberculatus</name>
    <dbReference type="NCBI Taxonomy" id="210409"/>
    <lineage>
        <taxon>Eukaryota</taxon>
        <taxon>Metazoa</taxon>
        <taxon>Ecdysozoa</taxon>
        <taxon>Arthropoda</taxon>
        <taxon>Crustacea</taxon>
        <taxon>Multicrustacea</taxon>
        <taxon>Malacostraca</taxon>
        <taxon>Eumalacostraca</taxon>
        <taxon>Eucarida</taxon>
        <taxon>Decapoda</taxon>
        <taxon>Pleocyemata</taxon>
        <taxon>Brachyura</taxon>
        <taxon>Eubrachyura</taxon>
        <taxon>Portunoidea</taxon>
        <taxon>Portunidae</taxon>
        <taxon>Portuninae</taxon>
        <taxon>Portunus</taxon>
    </lineage>
</organism>
<evidence type="ECO:0000313" key="2">
    <source>
        <dbReference type="Proteomes" id="UP000324222"/>
    </source>
</evidence>